<protein>
    <submittedName>
        <fullName evidence="1">Uncharacterized protein</fullName>
    </submittedName>
</protein>
<organism evidence="1 2">
    <name type="scientific">Colletotrichum truncatum</name>
    <name type="common">Anthracnose fungus</name>
    <name type="synonym">Colletotrichum capsici</name>
    <dbReference type="NCBI Taxonomy" id="5467"/>
    <lineage>
        <taxon>Eukaryota</taxon>
        <taxon>Fungi</taxon>
        <taxon>Dikarya</taxon>
        <taxon>Ascomycota</taxon>
        <taxon>Pezizomycotina</taxon>
        <taxon>Sordariomycetes</taxon>
        <taxon>Hypocreomycetidae</taxon>
        <taxon>Glomerellales</taxon>
        <taxon>Glomerellaceae</taxon>
        <taxon>Colletotrichum</taxon>
        <taxon>Colletotrichum truncatum species complex</taxon>
    </lineage>
</organism>
<name>A0ACC3ZF60_COLTU</name>
<accession>A0ACC3ZF60</accession>
<proteinExistence type="predicted"/>
<sequence>MLKLPGTSIVLFYLVPQNEPENPGKDSADVSALQNREKILA</sequence>
<dbReference type="Proteomes" id="UP000805649">
    <property type="component" value="Unassembled WGS sequence"/>
</dbReference>
<gene>
    <name evidence="1" type="ORF">CTRU02_200610</name>
</gene>
<comment type="caution">
    <text evidence="1">The sequence shown here is derived from an EMBL/GenBank/DDBJ whole genome shotgun (WGS) entry which is preliminary data.</text>
</comment>
<keyword evidence="2" id="KW-1185">Reference proteome</keyword>
<dbReference type="EMBL" id="VUJX02000001">
    <property type="protein sequence ID" value="KAL0942724.1"/>
    <property type="molecule type" value="Genomic_DNA"/>
</dbReference>
<evidence type="ECO:0000313" key="1">
    <source>
        <dbReference type="EMBL" id="KAL0942724.1"/>
    </source>
</evidence>
<evidence type="ECO:0000313" key="2">
    <source>
        <dbReference type="Proteomes" id="UP000805649"/>
    </source>
</evidence>
<reference evidence="1 2" key="1">
    <citation type="journal article" date="2020" name="Phytopathology">
        <title>Genome Sequence Resources of Colletotrichum truncatum, C. plurivorum, C. musicola, and C. sojae: Four Species Pathogenic to Soybean (Glycine max).</title>
        <authorList>
            <person name="Rogerio F."/>
            <person name="Boufleur T.R."/>
            <person name="Ciampi-Guillardi M."/>
            <person name="Sukno S.A."/>
            <person name="Thon M.R."/>
            <person name="Massola Junior N.S."/>
            <person name="Baroncelli R."/>
        </authorList>
    </citation>
    <scope>NUCLEOTIDE SEQUENCE [LARGE SCALE GENOMIC DNA]</scope>
    <source>
        <strain evidence="1 2">CMES1059</strain>
    </source>
</reference>